<comment type="caution">
    <text evidence="2">The sequence shown here is derived from an EMBL/GenBank/DDBJ whole genome shotgun (WGS) entry which is preliminary data.</text>
</comment>
<dbReference type="Proteomes" id="UP000694480">
    <property type="component" value="Unassembled WGS sequence"/>
</dbReference>
<organism evidence="2 3">
    <name type="scientific">Planobacterium oryzisoli</name>
    <dbReference type="NCBI Taxonomy" id="2771435"/>
    <lineage>
        <taxon>Bacteria</taxon>
        <taxon>Pseudomonadati</taxon>
        <taxon>Bacteroidota</taxon>
        <taxon>Flavobacteriia</taxon>
        <taxon>Flavobacteriales</taxon>
        <taxon>Weeksellaceae</taxon>
        <taxon>Chryseobacterium group</taxon>
        <taxon>Chryseobacterium</taxon>
    </lineage>
</organism>
<proteinExistence type="predicted"/>
<gene>
    <name evidence="2" type="ORF">IC612_07470</name>
</gene>
<dbReference type="InterPro" id="IPR008670">
    <property type="entry name" value="CoA_reduct_LuxC"/>
</dbReference>
<accession>A0A931E6J1</accession>
<evidence type="ECO:0000313" key="2">
    <source>
        <dbReference type="EMBL" id="MBF5027635.1"/>
    </source>
</evidence>
<dbReference type="RefSeq" id="WP_194739562.1">
    <property type="nucleotide sequence ID" value="NZ_JADKYY010000008.1"/>
</dbReference>
<dbReference type="Pfam" id="PF05893">
    <property type="entry name" value="LuxC"/>
    <property type="match status" value="1"/>
</dbReference>
<dbReference type="GO" id="GO:0008218">
    <property type="term" value="P:bioluminescence"/>
    <property type="evidence" value="ECO:0007669"/>
    <property type="project" value="InterPro"/>
</dbReference>
<name>A0A931E6J1_9FLAO</name>
<reference evidence="2" key="1">
    <citation type="submission" date="2020-11" db="EMBL/GenBank/DDBJ databases">
        <title>Genome seq and assembly of Planobacterium sp.</title>
        <authorList>
            <person name="Chhetri G."/>
        </authorList>
    </citation>
    <scope>NUCLEOTIDE SEQUENCE</scope>
    <source>
        <strain evidence="2">GCR5</strain>
    </source>
</reference>
<protein>
    <submittedName>
        <fullName evidence="2">Acyl-CoA reductase</fullName>
    </submittedName>
</protein>
<dbReference type="SUPFAM" id="SSF53720">
    <property type="entry name" value="ALDH-like"/>
    <property type="match status" value="1"/>
</dbReference>
<dbReference type="InterPro" id="IPR016161">
    <property type="entry name" value="Ald_DH/histidinol_DH"/>
</dbReference>
<dbReference type="GO" id="GO:0003995">
    <property type="term" value="F:acyl-CoA dehydrogenase activity"/>
    <property type="evidence" value="ECO:0007669"/>
    <property type="project" value="InterPro"/>
</dbReference>
<keyword evidence="3" id="KW-1185">Reference proteome</keyword>
<dbReference type="AlphaFoldDB" id="A0A931E6J1"/>
<evidence type="ECO:0000256" key="1">
    <source>
        <dbReference type="ARBA" id="ARBA00022857"/>
    </source>
</evidence>
<keyword evidence="1" id="KW-0521">NADP</keyword>
<dbReference type="EMBL" id="JADKYY010000008">
    <property type="protein sequence ID" value="MBF5027635.1"/>
    <property type="molecule type" value="Genomic_DNA"/>
</dbReference>
<sequence length="351" mass="39985">MHTEKQITGLVKLGEYIAAFLEHETNAGSSDSLDFQQLKEAVARSKAENSWFTEQNQYQALRALSSEFKREQIHLWLEAYEFSGQGVQVGLILAGNIPLVGFHDVLCVLLSGNKALIKLSSKDKRLIPVLLEKWQEFTGVDLAYELVERLEDFDAVIATGSNNTARYLEQYFKAYPHIIRKNRTSVAVLSGRETSEELKALSSDIFSYFGLGCRNVSKLFIPRDFLLDRLFESFVGFGEIINHHSYVNNYDYHKAIYLMNQEQFWDNNFVMLKEQDALFSPLGVVYFSRYENLSDLEETLERSREQIQCVVSSMDLSLPTVRPGQAQCPSLSTYADNVDTMEFLAGLTKGN</sequence>
<evidence type="ECO:0000313" key="3">
    <source>
        <dbReference type="Proteomes" id="UP000694480"/>
    </source>
</evidence>